<accession>A0ABM0GKH6</accession>
<dbReference type="InterPro" id="IPR011029">
    <property type="entry name" value="DEATH-like_dom_sf"/>
</dbReference>
<dbReference type="Gene3D" id="1.10.533.10">
    <property type="entry name" value="Death Domain, Fas"/>
    <property type="match status" value="2"/>
</dbReference>
<dbReference type="PROSITE" id="PS50017">
    <property type="entry name" value="DEATH_DOMAIN"/>
    <property type="match status" value="2"/>
</dbReference>
<name>A0ABM0GKH6_SACKO</name>
<dbReference type="Proteomes" id="UP000694865">
    <property type="component" value="Unplaced"/>
</dbReference>
<dbReference type="SUPFAM" id="SSF47986">
    <property type="entry name" value="DEATH domain"/>
    <property type="match status" value="1"/>
</dbReference>
<organism evidence="2 3">
    <name type="scientific">Saccoglossus kowalevskii</name>
    <name type="common">Acorn worm</name>
    <dbReference type="NCBI Taxonomy" id="10224"/>
    <lineage>
        <taxon>Eukaryota</taxon>
        <taxon>Metazoa</taxon>
        <taxon>Hemichordata</taxon>
        <taxon>Enteropneusta</taxon>
        <taxon>Harrimaniidae</taxon>
        <taxon>Saccoglossus</taxon>
    </lineage>
</organism>
<dbReference type="CDD" id="cd01670">
    <property type="entry name" value="Death"/>
    <property type="match status" value="1"/>
</dbReference>
<gene>
    <name evidence="3" type="primary">LOC100374965</name>
</gene>
<dbReference type="RefSeq" id="XP_002731872.1">
    <property type="nucleotide sequence ID" value="XM_002731826.2"/>
</dbReference>
<reference evidence="3" key="1">
    <citation type="submission" date="2025-08" db="UniProtKB">
        <authorList>
            <consortium name="RefSeq"/>
        </authorList>
    </citation>
    <scope>IDENTIFICATION</scope>
    <source>
        <tissue evidence="3">Testes</tissue>
    </source>
</reference>
<dbReference type="Pfam" id="PF00531">
    <property type="entry name" value="Death"/>
    <property type="match status" value="1"/>
</dbReference>
<evidence type="ECO:0000259" key="1">
    <source>
        <dbReference type="PROSITE" id="PS50017"/>
    </source>
</evidence>
<evidence type="ECO:0000313" key="3">
    <source>
        <dbReference type="RefSeq" id="XP_002731872.1"/>
    </source>
</evidence>
<dbReference type="InterPro" id="IPR000488">
    <property type="entry name" value="Death_dom"/>
</dbReference>
<protein>
    <submittedName>
        <fullName evidence="3">Uncharacterized protein LOC100374965</fullName>
    </submittedName>
</protein>
<evidence type="ECO:0000313" key="2">
    <source>
        <dbReference type="Proteomes" id="UP000694865"/>
    </source>
</evidence>
<sequence>MATLLRDNEYINVISHLGISDEERQNIETTFYPKEEQRYQLLLLWKRKSKEKGTADRLLKALHAADVPKVEEKASEATLKTLTAPEIHTSDSAHLSDDNLFSISSTLEPIYFFTIGNKLGINHSTLMKLEQSPAITTTYKMMALLQCWRDTTEYYELLSIDALVEILDELRLSDAIEQIGKMLGTDIIPPRQRRPSLLANYY</sequence>
<dbReference type="GeneID" id="100374965"/>
<keyword evidence="2" id="KW-1185">Reference proteome</keyword>
<proteinExistence type="predicted"/>
<feature type="domain" description="Death" evidence="1">
    <location>
        <begin position="17"/>
        <end position="78"/>
    </location>
</feature>
<feature type="domain" description="Death" evidence="1">
    <location>
        <begin position="115"/>
        <end position="183"/>
    </location>
</feature>